<dbReference type="Gene3D" id="3.20.20.60">
    <property type="entry name" value="Phosphoenolpyruvate-binding domains"/>
    <property type="match status" value="1"/>
</dbReference>
<dbReference type="InterPro" id="IPR040442">
    <property type="entry name" value="Pyrv_kinase-like_dom_sf"/>
</dbReference>
<sequence>MDLGTGPMMAAEYQARRQRLLPPEEPSAPVLLVGTHNAVAARIAEEAGFDGCWVSSLEISATKGIPDRNLLGAKEMIDVAQTIRSATTLPVVVDCDNGYGTDLAAARVARELHLSGVTGMCIEDSAFPKRNSLIKSVDRSLESREAFAGRVARARAATGDDFVIVARTEALIAGLPLDDAIDRAQSYAEAGADIVVVHSNGGEVDDLWEIAKKWTGPARLASIPTAYTDVTLDELGHAGYGMVVYANHLLRGALATMTRLAAQLRRGGQLSALTGLAPIQEVLRLSGEPGVAAA</sequence>
<dbReference type="PANTHER" id="PTHR42905">
    <property type="entry name" value="PHOSPHOENOLPYRUVATE CARBOXYLASE"/>
    <property type="match status" value="1"/>
</dbReference>
<dbReference type="Pfam" id="PF13714">
    <property type="entry name" value="PEP_mutase"/>
    <property type="match status" value="1"/>
</dbReference>
<comment type="similarity">
    <text evidence="1">Belongs to the isocitrate lyase/PEP mutase superfamily. PEP mutase family.</text>
</comment>
<dbReference type="InterPro" id="IPR015813">
    <property type="entry name" value="Pyrv/PenolPyrv_kinase-like_dom"/>
</dbReference>
<proteinExistence type="inferred from homology"/>
<evidence type="ECO:0000313" key="2">
    <source>
        <dbReference type="EMBL" id="GAA4260738.1"/>
    </source>
</evidence>
<name>A0ABP8DP46_9ACTN</name>
<organism evidence="2 3">
    <name type="scientific">Dactylosporangium darangshiense</name>
    <dbReference type="NCBI Taxonomy" id="579108"/>
    <lineage>
        <taxon>Bacteria</taxon>
        <taxon>Bacillati</taxon>
        <taxon>Actinomycetota</taxon>
        <taxon>Actinomycetes</taxon>
        <taxon>Micromonosporales</taxon>
        <taxon>Micromonosporaceae</taxon>
        <taxon>Dactylosporangium</taxon>
    </lineage>
</organism>
<protein>
    <recommendedName>
        <fullName evidence="4">Phosphoenolpyruvate phosphomutase</fullName>
    </recommendedName>
</protein>
<accession>A0ABP8DP46</accession>
<dbReference type="Proteomes" id="UP001500620">
    <property type="component" value="Unassembled WGS sequence"/>
</dbReference>
<dbReference type="SUPFAM" id="SSF51621">
    <property type="entry name" value="Phosphoenolpyruvate/pyruvate domain"/>
    <property type="match status" value="1"/>
</dbReference>
<evidence type="ECO:0008006" key="4">
    <source>
        <dbReference type="Google" id="ProtNLM"/>
    </source>
</evidence>
<keyword evidence="3" id="KW-1185">Reference proteome</keyword>
<gene>
    <name evidence="2" type="ORF">GCM10022255_090560</name>
</gene>
<evidence type="ECO:0000256" key="1">
    <source>
        <dbReference type="ARBA" id="ARBA00038455"/>
    </source>
</evidence>
<comment type="caution">
    <text evidence="2">The sequence shown here is derived from an EMBL/GenBank/DDBJ whole genome shotgun (WGS) entry which is preliminary data.</text>
</comment>
<reference evidence="3" key="1">
    <citation type="journal article" date="2019" name="Int. J. Syst. Evol. Microbiol.">
        <title>The Global Catalogue of Microorganisms (GCM) 10K type strain sequencing project: providing services to taxonomists for standard genome sequencing and annotation.</title>
        <authorList>
            <consortium name="The Broad Institute Genomics Platform"/>
            <consortium name="The Broad Institute Genome Sequencing Center for Infectious Disease"/>
            <person name="Wu L."/>
            <person name="Ma J."/>
        </authorList>
    </citation>
    <scope>NUCLEOTIDE SEQUENCE [LARGE SCALE GENOMIC DNA]</scope>
    <source>
        <strain evidence="3">JCM 17441</strain>
    </source>
</reference>
<dbReference type="EMBL" id="BAABAT010000042">
    <property type="protein sequence ID" value="GAA4260738.1"/>
    <property type="molecule type" value="Genomic_DNA"/>
</dbReference>
<dbReference type="PANTHER" id="PTHR42905:SF7">
    <property type="entry name" value="PHOSPHOENOLPYRUVATE PHOSPHOMUTASE"/>
    <property type="match status" value="1"/>
</dbReference>
<dbReference type="InterPro" id="IPR039556">
    <property type="entry name" value="ICL/PEPM"/>
</dbReference>
<evidence type="ECO:0000313" key="3">
    <source>
        <dbReference type="Proteomes" id="UP001500620"/>
    </source>
</evidence>
<dbReference type="CDD" id="cd00377">
    <property type="entry name" value="ICL_PEPM"/>
    <property type="match status" value="1"/>
</dbReference>